<proteinExistence type="predicted"/>
<evidence type="ECO:0000256" key="1">
    <source>
        <dbReference type="SAM" id="Coils"/>
    </source>
</evidence>
<evidence type="ECO:0008006" key="3">
    <source>
        <dbReference type="Google" id="ProtNLM"/>
    </source>
</evidence>
<organism evidence="2">
    <name type="scientific">marine metagenome</name>
    <dbReference type="NCBI Taxonomy" id="408172"/>
    <lineage>
        <taxon>unclassified sequences</taxon>
        <taxon>metagenomes</taxon>
        <taxon>ecological metagenomes</taxon>
    </lineage>
</organism>
<dbReference type="InterPro" id="IPR036188">
    <property type="entry name" value="FAD/NAD-bd_sf"/>
</dbReference>
<feature type="coiled-coil region" evidence="1">
    <location>
        <begin position="175"/>
        <end position="202"/>
    </location>
</feature>
<feature type="non-terminal residue" evidence="2">
    <location>
        <position position="1"/>
    </location>
</feature>
<dbReference type="Gene3D" id="3.50.50.60">
    <property type="entry name" value="FAD/NAD(P)-binding domain"/>
    <property type="match status" value="1"/>
</dbReference>
<keyword evidence="1" id="KW-0175">Coiled coil</keyword>
<dbReference type="EMBL" id="UINC01220551">
    <property type="protein sequence ID" value="SVE48521.1"/>
    <property type="molecule type" value="Genomic_DNA"/>
</dbReference>
<protein>
    <recommendedName>
        <fullName evidence="3">FAD-binding domain-containing protein</fullName>
    </recommendedName>
</protein>
<sequence>KLNTELKNLTCDNKLKLSFSGNVKEDFDYLVISDGVFSKSKTIILNKNIKPKYFKSIALRGNLRNYPNEDISLYLGSKFHFVIYPVNKSDEFNFIAIIRKHLTNHQLSDENLYNDKNLLKSITQELYKKTTLELEGKLENIKFFPLYISEKLEISDNKNIFFIGDALFATPPSFAQGASQSIETAKELFDQIENNKNDFYEKIIKRLNSVSWRSKLNYFSFHLSNPIVSSFRNS</sequence>
<feature type="non-terminal residue" evidence="2">
    <location>
        <position position="234"/>
    </location>
</feature>
<accession>A0A383DVK8</accession>
<dbReference type="SUPFAM" id="SSF51905">
    <property type="entry name" value="FAD/NAD(P)-binding domain"/>
    <property type="match status" value="1"/>
</dbReference>
<name>A0A383DVK8_9ZZZZ</name>
<reference evidence="2" key="1">
    <citation type="submission" date="2018-05" db="EMBL/GenBank/DDBJ databases">
        <authorList>
            <person name="Lanie J.A."/>
            <person name="Ng W.-L."/>
            <person name="Kazmierczak K.M."/>
            <person name="Andrzejewski T.M."/>
            <person name="Davidsen T.M."/>
            <person name="Wayne K.J."/>
            <person name="Tettelin H."/>
            <person name="Glass J.I."/>
            <person name="Rusch D."/>
            <person name="Podicherti R."/>
            <person name="Tsui H.-C.T."/>
            <person name="Winkler M.E."/>
        </authorList>
    </citation>
    <scope>NUCLEOTIDE SEQUENCE</scope>
</reference>
<dbReference type="AlphaFoldDB" id="A0A383DVK8"/>
<gene>
    <name evidence="2" type="ORF">METZ01_LOCUS501375</name>
</gene>
<evidence type="ECO:0000313" key="2">
    <source>
        <dbReference type="EMBL" id="SVE48521.1"/>
    </source>
</evidence>